<comment type="subcellular location">
    <subcellularLocation>
        <location evidence="1">Cell membrane</location>
        <topology evidence="1">Single-pass type I membrane protein</topology>
    </subcellularLocation>
</comment>
<evidence type="ECO:0000256" key="10">
    <source>
        <dbReference type="ARBA" id="ARBA00022859"/>
    </source>
</evidence>
<reference evidence="16" key="2">
    <citation type="submission" date="2025-09" db="UniProtKB">
        <authorList>
            <consortium name="Ensembl"/>
        </authorList>
    </citation>
    <scope>IDENTIFICATION</scope>
</reference>
<evidence type="ECO:0000256" key="5">
    <source>
        <dbReference type="ARBA" id="ARBA00022553"/>
    </source>
</evidence>
<evidence type="ECO:0000313" key="16">
    <source>
        <dbReference type="Ensembl" id="ENSHCOP00000010174.1"/>
    </source>
</evidence>
<reference evidence="16" key="1">
    <citation type="submission" date="2025-08" db="UniProtKB">
        <authorList>
            <consortium name="Ensembl"/>
        </authorList>
    </citation>
    <scope>IDENTIFICATION</scope>
</reference>
<evidence type="ECO:0000256" key="3">
    <source>
        <dbReference type="ARBA" id="ARBA00022356"/>
    </source>
</evidence>
<proteinExistence type="inferred from homology"/>
<feature type="transmembrane region" description="Helical" evidence="15">
    <location>
        <begin position="33"/>
        <end position="57"/>
    </location>
</feature>
<dbReference type="GO" id="GO:1904151">
    <property type="term" value="P:positive regulation of microglial cell mediated cytotoxicity"/>
    <property type="evidence" value="ECO:0007669"/>
    <property type="project" value="TreeGrafter"/>
</dbReference>
<evidence type="ECO:0000256" key="14">
    <source>
        <dbReference type="ARBA" id="ARBA00031252"/>
    </source>
</evidence>
<keyword evidence="10" id="KW-0391">Immunity</keyword>
<protein>
    <recommendedName>
        <fullName evidence="3">TYRO protein tyrosine kinase-binding protein</fullName>
    </recommendedName>
    <alternativeName>
        <fullName evidence="14">DNAX-activation protein 12</fullName>
    </alternativeName>
</protein>
<keyword evidence="13" id="KW-1015">Disulfide bond</keyword>
<evidence type="ECO:0000256" key="4">
    <source>
        <dbReference type="ARBA" id="ARBA00022475"/>
    </source>
</evidence>
<organism evidence="16 17">
    <name type="scientific">Hippocampus comes</name>
    <name type="common">Tiger tail seahorse</name>
    <dbReference type="NCBI Taxonomy" id="109280"/>
    <lineage>
        <taxon>Eukaryota</taxon>
        <taxon>Metazoa</taxon>
        <taxon>Chordata</taxon>
        <taxon>Craniata</taxon>
        <taxon>Vertebrata</taxon>
        <taxon>Euteleostomi</taxon>
        <taxon>Actinopterygii</taxon>
        <taxon>Neopterygii</taxon>
        <taxon>Teleostei</taxon>
        <taxon>Neoteleostei</taxon>
        <taxon>Acanthomorphata</taxon>
        <taxon>Syngnathiaria</taxon>
        <taxon>Syngnathiformes</taxon>
        <taxon>Syngnathoidei</taxon>
        <taxon>Syngnathidae</taxon>
        <taxon>Hippocampus</taxon>
    </lineage>
</organism>
<keyword evidence="12 15" id="KW-0472">Membrane</keyword>
<dbReference type="PANTHER" id="PTHR17554">
    <property type="entry name" value="TYRO PROTEIN TYROSINE KINASE-BINDING PROTEIN"/>
    <property type="match status" value="1"/>
</dbReference>
<dbReference type="Ensembl" id="ENSHCOT00000016505.1">
    <property type="protein sequence ID" value="ENSHCOP00000010174.1"/>
    <property type="gene ID" value="ENSHCOG00000012740.1"/>
</dbReference>
<dbReference type="GO" id="GO:0034241">
    <property type="term" value="P:positive regulation of macrophage fusion"/>
    <property type="evidence" value="ECO:0007669"/>
    <property type="project" value="TreeGrafter"/>
</dbReference>
<keyword evidence="6 15" id="KW-0812">Transmembrane</keyword>
<keyword evidence="17" id="KW-1185">Reference proteome</keyword>
<dbReference type="GO" id="GO:0009986">
    <property type="term" value="C:cell surface"/>
    <property type="evidence" value="ECO:0007669"/>
    <property type="project" value="TreeGrafter"/>
</dbReference>
<accession>A0A3Q3DEM8</accession>
<sequence>MRRTFSFAPTHHVLWVVYSPDSPVSCYRIEPGVLAGIISADVLLTLIIVTITYRYAINRSRKNHKHREKSKAIPRVCVCVCVRACVRELHGIQSDVYSELQHFRK</sequence>
<dbReference type="GO" id="GO:0005102">
    <property type="term" value="F:signaling receptor binding"/>
    <property type="evidence" value="ECO:0007669"/>
    <property type="project" value="TreeGrafter"/>
</dbReference>
<dbReference type="GO" id="GO:0032816">
    <property type="term" value="P:positive regulation of natural killer cell activation"/>
    <property type="evidence" value="ECO:0007669"/>
    <property type="project" value="TreeGrafter"/>
</dbReference>
<keyword evidence="5" id="KW-0597">Phosphoprotein</keyword>
<keyword evidence="8" id="KW-0732">Signal</keyword>
<dbReference type="GO" id="GO:0002283">
    <property type="term" value="P:neutrophil activation involved in immune response"/>
    <property type="evidence" value="ECO:0007669"/>
    <property type="project" value="TreeGrafter"/>
</dbReference>
<evidence type="ECO:0000256" key="9">
    <source>
        <dbReference type="ARBA" id="ARBA00022837"/>
    </source>
</evidence>
<keyword evidence="9" id="KW-0106">Calcium</keyword>
<dbReference type="GO" id="GO:0005886">
    <property type="term" value="C:plasma membrane"/>
    <property type="evidence" value="ECO:0007669"/>
    <property type="project" value="UniProtKB-SubCell"/>
</dbReference>
<evidence type="ECO:0000256" key="1">
    <source>
        <dbReference type="ARBA" id="ARBA00004251"/>
    </source>
</evidence>
<dbReference type="InterPro" id="IPR026200">
    <property type="entry name" value="Tyrobp"/>
</dbReference>
<dbReference type="GO" id="GO:0030889">
    <property type="term" value="P:negative regulation of B cell proliferation"/>
    <property type="evidence" value="ECO:0007669"/>
    <property type="project" value="TreeGrafter"/>
</dbReference>
<evidence type="ECO:0000313" key="17">
    <source>
        <dbReference type="Proteomes" id="UP000264820"/>
    </source>
</evidence>
<keyword evidence="11 15" id="KW-1133">Transmembrane helix</keyword>
<evidence type="ECO:0000256" key="6">
    <source>
        <dbReference type="ARBA" id="ARBA00022692"/>
    </source>
</evidence>
<evidence type="ECO:0000256" key="13">
    <source>
        <dbReference type="ARBA" id="ARBA00023157"/>
    </source>
</evidence>
<dbReference type="PANTHER" id="PTHR17554:SF2">
    <property type="entry name" value="TYRO PROTEIN TYROSINE KINASE-BINDING PROTEIN"/>
    <property type="match status" value="1"/>
</dbReference>
<keyword evidence="4" id="KW-1003">Cell membrane</keyword>
<evidence type="ECO:0000256" key="2">
    <source>
        <dbReference type="ARBA" id="ARBA00009791"/>
    </source>
</evidence>
<evidence type="ECO:0000256" key="15">
    <source>
        <dbReference type="SAM" id="Phobius"/>
    </source>
</evidence>
<dbReference type="AlphaFoldDB" id="A0A3Q3DEM8"/>
<evidence type="ECO:0000256" key="7">
    <source>
        <dbReference type="ARBA" id="ARBA00022723"/>
    </source>
</evidence>
<dbReference type="GO" id="GO:0002282">
    <property type="term" value="P:microglial cell activation involved in immune response"/>
    <property type="evidence" value="ECO:0007669"/>
    <property type="project" value="TreeGrafter"/>
</dbReference>
<evidence type="ECO:0000256" key="8">
    <source>
        <dbReference type="ARBA" id="ARBA00022729"/>
    </source>
</evidence>
<name>A0A3Q3DEM8_HIPCM</name>
<keyword evidence="7" id="KW-0479">Metal-binding</keyword>
<dbReference type="GO" id="GO:0032911">
    <property type="term" value="P:negative regulation of transforming growth factor beta1 production"/>
    <property type="evidence" value="ECO:0007669"/>
    <property type="project" value="TreeGrafter"/>
</dbReference>
<comment type="similarity">
    <text evidence="2">Belongs to the TYROBP family.</text>
</comment>
<dbReference type="Proteomes" id="UP000264820">
    <property type="component" value="Unplaced"/>
</dbReference>
<dbReference type="STRING" id="109280.ENSHCOP00000010174"/>
<evidence type="ECO:0000256" key="11">
    <source>
        <dbReference type="ARBA" id="ARBA00022989"/>
    </source>
</evidence>
<dbReference type="GO" id="GO:0046872">
    <property type="term" value="F:metal ion binding"/>
    <property type="evidence" value="ECO:0007669"/>
    <property type="project" value="UniProtKB-KW"/>
</dbReference>
<evidence type="ECO:0000256" key="12">
    <source>
        <dbReference type="ARBA" id="ARBA00023136"/>
    </source>
</evidence>